<dbReference type="EMBL" id="JBIGIC010000002">
    <property type="protein sequence ID" value="MFG6485900.1"/>
    <property type="molecule type" value="Genomic_DNA"/>
</dbReference>
<evidence type="ECO:0000256" key="1">
    <source>
        <dbReference type="ARBA" id="ARBA00007613"/>
    </source>
</evidence>
<evidence type="ECO:0000313" key="3">
    <source>
        <dbReference type="Proteomes" id="UP001606134"/>
    </source>
</evidence>
<dbReference type="PANTHER" id="PTHR30203:SF30">
    <property type="entry name" value="OUTER MEMBRANE PROTEIN-RELATED"/>
    <property type="match status" value="1"/>
</dbReference>
<organism evidence="2 3">
    <name type="scientific">Pelomonas candidula</name>
    <dbReference type="NCBI Taxonomy" id="3299025"/>
    <lineage>
        <taxon>Bacteria</taxon>
        <taxon>Pseudomonadati</taxon>
        <taxon>Pseudomonadota</taxon>
        <taxon>Betaproteobacteria</taxon>
        <taxon>Burkholderiales</taxon>
        <taxon>Sphaerotilaceae</taxon>
        <taxon>Roseateles</taxon>
    </lineage>
</organism>
<keyword evidence="3" id="KW-1185">Reference proteome</keyword>
<dbReference type="PANTHER" id="PTHR30203">
    <property type="entry name" value="OUTER MEMBRANE CATION EFFLUX PROTEIN"/>
    <property type="match status" value="1"/>
</dbReference>
<dbReference type="Proteomes" id="UP001606134">
    <property type="component" value="Unassembled WGS sequence"/>
</dbReference>
<dbReference type="Gene3D" id="1.20.1600.10">
    <property type="entry name" value="Outer membrane efflux proteins (OEP)"/>
    <property type="match status" value="1"/>
</dbReference>
<reference evidence="2 3" key="1">
    <citation type="submission" date="2024-08" db="EMBL/GenBank/DDBJ databases">
        <authorList>
            <person name="Lu H."/>
        </authorList>
    </citation>
    <scope>NUCLEOTIDE SEQUENCE [LARGE SCALE GENOMIC DNA]</scope>
    <source>
        <strain evidence="2 3">BYS78W</strain>
    </source>
</reference>
<gene>
    <name evidence="2" type="ORF">ACG04R_04395</name>
</gene>
<evidence type="ECO:0000313" key="2">
    <source>
        <dbReference type="EMBL" id="MFG6485900.1"/>
    </source>
</evidence>
<dbReference type="InterPro" id="IPR003423">
    <property type="entry name" value="OMP_efflux"/>
</dbReference>
<comment type="similarity">
    <text evidence="1">Belongs to the outer membrane factor (OMF) (TC 1.B.17) family.</text>
</comment>
<accession>A0ABW7H7L6</accession>
<dbReference type="Pfam" id="PF02321">
    <property type="entry name" value="OEP"/>
    <property type="match status" value="1"/>
</dbReference>
<sequence>MTLLLGLLLTLRLTHARADTVPLGLAELLRAAGSNFDVAVARSGLDAARADVLAADHAPLPQLTLKSSQMDLQHGLGGGNLFTDKRIDKSLGVDWTWERGNKRALRTAAAQAAAQAASGDLADVRRQQLGLALSAGVDLAAAQQRVDEVGQLKRSADELLAAMRTRHRAGDISAQDLARAEIETSRAGIDLAGAEADRRRASLALARLVGRGQDDLAVDVTVWPSAKAAEPLDEAQRAAAVARRADVQAAEARVQAAQATLDGAVAGRQSDLTWGVSVDHFPGTSNKLVELRLQMPLQIGYTQQGEIGRARAQLQQAQDLAARARLMAEADLNQAWLDLQASGATLAVHQTELIPKVRQVLAQAELAYQKGALPLTDLIDARRSLRAAVLDALAARADHARAAGAWALLTDPDSANLP</sequence>
<protein>
    <submittedName>
        <fullName evidence="2">TolC family protein</fullName>
    </submittedName>
</protein>
<name>A0ABW7H7L6_9BURK</name>
<dbReference type="RefSeq" id="WP_394406657.1">
    <property type="nucleotide sequence ID" value="NZ_JBIGIC010000002.1"/>
</dbReference>
<proteinExistence type="inferred from homology"/>
<dbReference type="InterPro" id="IPR010131">
    <property type="entry name" value="MdtP/NodT-like"/>
</dbReference>
<dbReference type="SUPFAM" id="SSF56954">
    <property type="entry name" value="Outer membrane efflux proteins (OEP)"/>
    <property type="match status" value="1"/>
</dbReference>
<comment type="caution">
    <text evidence="2">The sequence shown here is derived from an EMBL/GenBank/DDBJ whole genome shotgun (WGS) entry which is preliminary data.</text>
</comment>